<evidence type="ECO:0000256" key="2">
    <source>
        <dbReference type="ARBA" id="ARBA00022448"/>
    </source>
</evidence>
<evidence type="ECO:0000256" key="4">
    <source>
        <dbReference type="ARBA" id="ARBA00022840"/>
    </source>
</evidence>
<reference evidence="5 6" key="1">
    <citation type="submission" date="2016-01" db="EMBL/GenBank/DDBJ databases">
        <title>The new phylogeny of the genus Mycobacterium.</title>
        <authorList>
            <person name="Tarcisio F."/>
            <person name="Conor M."/>
            <person name="Antonella G."/>
            <person name="Elisabetta G."/>
            <person name="Giulia F.S."/>
            <person name="Sara T."/>
            <person name="Anna F."/>
            <person name="Clotilde B."/>
            <person name="Roberto B."/>
            <person name="Veronica D.S."/>
            <person name="Fabio R."/>
            <person name="Monica P."/>
            <person name="Olivier J."/>
            <person name="Enrico T."/>
            <person name="Nicola S."/>
        </authorList>
    </citation>
    <scope>NUCLEOTIDE SEQUENCE [LARGE SCALE GENOMIC DNA]</scope>
    <source>
        <strain evidence="5 6">DSM 44179</strain>
    </source>
</reference>
<organism evidence="5 6">
    <name type="scientific">Mycolicibacterium fallax</name>
    <name type="common">Mycobacterium fallax</name>
    <dbReference type="NCBI Taxonomy" id="1793"/>
    <lineage>
        <taxon>Bacteria</taxon>
        <taxon>Bacillati</taxon>
        <taxon>Actinomycetota</taxon>
        <taxon>Actinomycetes</taxon>
        <taxon>Mycobacteriales</taxon>
        <taxon>Mycobacteriaceae</taxon>
        <taxon>Mycolicibacterium</taxon>
    </lineage>
</organism>
<dbReference type="PANTHER" id="PTHR43335:SF4">
    <property type="entry name" value="ABC TRANSPORTER, ATP-BINDING PROTEIN"/>
    <property type="match status" value="1"/>
</dbReference>
<keyword evidence="4" id="KW-0067">ATP-binding</keyword>
<dbReference type="GO" id="GO:0016887">
    <property type="term" value="F:ATP hydrolysis activity"/>
    <property type="evidence" value="ECO:0007669"/>
    <property type="project" value="InterPro"/>
</dbReference>
<sequence>MTFQAVGLSRSFGSHVAVAHADLTLTPGRVTGLVGPNGAGKTTLLLLLAGLLAPHRGALLWDGRPLPARQLRSLVGWMPDTIGTWEGLTAAEILTAFARLHRLPAPRARARARELLALVHLSEFADRPAHELSRGQKQRLSFARALVHQPPVLLLDEPASGMDPRSRIELRDQLRILAGHGAAVLVSSHILSELSELADDIVVMTAGRTAAPVTDAGDAWRIRLVGQSDLQAETRSFPDDKAAAEYLAGLIGAGVAVAEFSRVGNELESLYLSATTERI</sequence>
<dbReference type="InterPro" id="IPR003593">
    <property type="entry name" value="AAA+_ATPase"/>
</dbReference>
<keyword evidence="2" id="KW-0813">Transport</keyword>
<dbReference type="Gene3D" id="3.40.50.300">
    <property type="entry name" value="P-loop containing nucleotide triphosphate hydrolases"/>
    <property type="match status" value="1"/>
</dbReference>
<dbReference type="AlphaFoldDB" id="A0A1X1R560"/>
<proteinExistence type="inferred from homology"/>
<keyword evidence="3" id="KW-0547">Nucleotide-binding</keyword>
<keyword evidence="6" id="KW-1185">Reference proteome</keyword>
<dbReference type="CDD" id="cd03230">
    <property type="entry name" value="ABC_DR_subfamily_A"/>
    <property type="match status" value="1"/>
</dbReference>
<accession>A0A1X1R560</accession>
<dbReference type="InterPro" id="IPR027417">
    <property type="entry name" value="P-loop_NTPase"/>
</dbReference>
<gene>
    <name evidence="5" type="ORF">AWC04_16285</name>
</gene>
<dbReference type="Proteomes" id="UP000193484">
    <property type="component" value="Unassembled WGS sequence"/>
</dbReference>
<comment type="caution">
    <text evidence="5">The sequence shown here is derived from an EMBL/GenBank/DDBJ whole genome shotgun (WGS) entry which is preliminary data.</text>
</comment>
<dbReference type="STRING" id="1793.AWC04_16285"/>
<dbReference type="InterPro" id="IPR003439">
    <property type="entry name" value="ABC_transporter-like_ATP-bd"/>
</dbReference>
<dbReference type="EMBL" id="LQOJ01000051">
    <property type="protein sequence ID" value="ORU99781.1"/>
    <property type="molecule type" value="Genomic_DNA"/>
</dbReference>
<dbReference type="RefSeq" id="WP_085098912.1">
    <property type="nucleotide sequence ID" value="NZ_AP022603.1"/>
</dbReference>
<dbReference type="PANTHER" id="PTHR43335">
    <property type="entry name" value="ABC TRANSPORTER, ATP-BINDING PROTEIN"/>
    <property type="match status" value="1"/>
</dbReference>
<evidence type="ECO:0000313" key="6">
    <source>
        <dbReference type="Proteomes" id="UP000193484"/>
    </source>
</evidence>
<dbReference type="Pfam" id="PF00005">
    <property type="entry name" value="ABC_tran"/>
    <property type="match status" value="1"/>
</dbReference>
<evidence type="ECO:0000256" key="3">
    <source>
        <dbReference type="ARBA" id="ARBA00022741"/>
    </source>
</evidence>
<dbReference type="SUPFAM" id="SSF52540">
    <property type="entry name" value="P-loop containing nucleoside triphosphate hydrolases"/>
    <property type="match status" value="1"/>
</dbReference>
<evidence type="ECO:0000313" key="5">
    <source>
        <dbReference type="EMBL" id="ORU99781.1"/>
    </source>
</evidence>
<evidence type="ECO:0000256" key="1">
    <source>
        <dbReference type="ARBA" id="ARBA00005417"/>
    </source>
</evidence>
<name>A0A1X1R560_MYCFA</name>
<dbReference type="PROSITE" id="PS50893">
    <property type="entry name" value="ABC_TRANSPORTER_2"/>
    <property type="match status" value="1"/>
</dbReference>
<comment type="similarity">
    <text evidence="1">Belongs to the ABC transporter superfamily.</text>
</comment>
<dbReference type="OrthoDB" id="9804819at2"/>
<dbReference type="SMART" id="SM00382">
    <property type="entry name" value="AAA"/>
    <property type="match status" value="1"/>
</dbReference>
<protein>
    <submittedName>
        <fullName evidence="5">ABC transporter</fullName>
    </submittedName>
</protein>
<dbReference type="GO" id="GO:0005524">
    <property type="term" value="F:ATP binding"/>
    <property type="evidence" value="ECO:0007669"/>
    <property type="project" value="UniProtKB-KW"/>
</dbReference>